<dbReference type="AlphaFoldDB" id="A0A183C6T8"/>
<dbReference type="CDD" id="cd08760">
    <property type="entry name" value="Cyt_b561_FRRS1_like"/>
    <property type="match status" value="1"/>
</dbReference>
<evidence type="ECO:0000256" key="1">
    <source>
        <dbReference type="ARBA" id="ARBA00001970"/>
    </source>
</evidence>
<evidence type="ECO:0000259" key="14">
    <source>
        <dbReference type="PROSITE" id="PS50939"/>
    </source>
</evidence>
<feature type="chain" id="PRO_5008147147" description="ascorbate ferrireductase (transmembrane)" evidence="13">
    <location>
        <begin position="24"/>
        <end position="380"/>
    </location>
</feature>
<evidence type="ECO:0000256" key="5">
    <source>
        <dbReference type="ARBA" id="ARBA00022692"/>
    </source>
</evidence>
<feature type="transmembrane region" description="Helical" evidence="12">
    <location>
        <begin position="254"/>
        <end position="274"/>
    </location>
</feature>
<keyword evidence="10 12" id="KW-0472">Membrane</keyword>
<dbReference type="InterPro" id="IPR006593">
    <property type="entry name" value="Cyt_b561/ferric_Rdtase_TM"/>
</dbReference>
<evidence type="ECO:0000313" key="16">
    <source>
        <dbReference type="WBParaSite" id="GPLIN_000858400"/>
    </source>
</evidence>
<dbReference type="GO" id="GO:0140571">
    <property type="term" value="F:transmembrane ascorbate ferrireductase activity"/>
    <property type="evidence" value="ECO:0007669"/>
    <property type="project" value="UniProtKB-EC"/>
</dbReference>
<feature type="domain" description="Cytochrome b561" evidence="14">
    <location>
        <begin position="11"/>
        <end position="224"/>
    </location>
</feature>
<feature type="transmembrane region" description="Helical" evidence="12">
    <location>
        <begin position="90"/>
        <end position="115"/>
    </location>
</feature>
<evidence type="ECO:0000256" key="4">
    <source>
        <dbReference type="ARBA" id="ARBA00022617"/>
    </source>
</evidence>
<dbReference type="GO" id="GO:0046872">
    <property type="term" value="F:metal ion binding"/>
    <property type="evidence" value="ECO:0007669"/>
    <property type="project" value="UniProtKB-KW"/>
</dbReference>
<keyword evidence="15" id="KW-1185">Reference proteome</keyword>
<dbReference type="Gene3D" id="1.20.120.1770">
    <property type="match status" value="2"/>
</dbReference>
<protein>
    <recommendedName>
        <fullName evidence="11">ascorbate ferrireductase (transmembrane)</fullName>
        <ecNumber evidence="11">7.2.1.3</ecNumber>
    </recommendedName>
</protein>
<feature type="transmembrane region" description="Helical" evidence="12">
    <location>
        <begin position="199"/>
        <end position="223"/>
    </location>
</feature>
<dbReference type="GO" id="GO:0140575">
    <property type="term" value="F:transmembrane monodehydroascorbate reductase activity"/>
    <property type="evidence" value="ECO:0007669"/>
    <property type="project" value="InterPro"/>
</dbReference>
<evidence type="ECO:0000256" key="7">
    <source>
        <dbReference type="ARBA" id="ARBA00022982"/>
    </source>
</evidence>
<organism evidence="15 16">
    <name type="scientific">Globodera pallida</name>
    <name type="common">Potato cyst nematode worm</name>
    <name type="synonym">Heterodera pallida</name>
    <dbReference type="NCBI Taxonomy" id="36090"/>
    <lineage>
        <taxon>Eukaryota</taxon>
        <taxon>Metazoa</taxon>
        <taxon>Ecdysozoa</taxon>
        <taxon>Nematoda</taxon>
        <taxon>Chromadorea</taxon>
        <taxon>Rhabditida</taxon>
        <taxon>Tylenchina</taxon>
        <taxon>Tylenchomorpha</taxon>
        <taxon>Tylenchoidea</taxon>
        <taxon>Heteroderidae</taxon>
        <taxon>Heteroderinae</taxon>
        <taxon>Globodera</taxon>
    </lineage>
</organism>
<feature type="transmembrane region" description="Helical" evidence="12">
    <location>
        <begin position="51"/>
        <end position="70"/>
    </location>
</feature>
<evidence type="ECO:0000313" key="15">
    <source>
        <dbReference type="Proteomes" id="UP000050741"/>
    </source>
</evidence>
<dbReference type="InterPro" id="IPR045150">
    <property type="entry name" value="CYB561D1/2"/>
</dbReference>
<evidence type="ECO:0000256" key="10">
    <source>
        <dbReference type="ARBA" id="ARBA00023136"/>
    </source>
</evidence>
<dbReference type="Proteomes" id="UP000050741">
    <property type="component" value="Unassembled WGS sequence"/>
</dbReference>
<keyword evidence="8 12" id="KW-1133">Transmembrane helix</keyword>
<evidence type="ECO:0000256" key="6">
    <source>
        <dbReference type="ARBA" id="ARBA00022723"/>
    </source>
</evidence>
<dbReference type="PANTHER" id="PTHR15422">
    <property type="entry name" value="OS05G0565100 PROTEIN"/>
    <property type="match status" value="1"/>
</dbReference>
<dbReference type="WBParaSite" id="GPLIN_000858400">
    <property type="protein sequence ID" value="GPLIN_000858400"/>
    <property type="gene ID" value="GPLIN_000858400"/>
</dbReference>
<dbReference type="Pfam" id="PF03188">
    <property type="entry name" value="Cytochrom_B561"/>
    <property type="match status" value="1"/>
</dbReference>
<accession>A0A183C6T8</accession>
<dbReference type="SMART" id="SM00665">
    <property type="entry name" value="B561"/>
    <property type="match status" value="1"/>
</dbReference>
<name>A0A183C6T8_GLOPA</name>
<evidence type="ECO:0000256" key="12">
    <source>
        <dbReference type="SAM" id="Phobius"/>
    </source>
</evidence>
<feature type="transmembrane region" description="Helical" evidence="12">
    <location>
        <begin position="317"/>
        <end position="337"/>
    </location>
</feature>
<dbReference type="PANTHER" id="PTHR15422:SF24">
    <property type="entry name" value="DOMON RELATED DOMAIN-CONTAINING PROTEIN"/>
    <property type="match status" value="1"/>
</dbReference>
<evidence type="ECO:0000256" key="3">
    <source>
        <dbReference type="ARBA" id="ARBA00022448"/>
    </source>
</evidence>
<keyword evidence="4" id="KW-0349">Heme</keyword>
<feature type="transmembrane region" description="Helical" evidence="12">
    <location>
        <begin position="127"/>
        <end position="146"/>
    </location>
</feature>
<evidence type="ECO:0000256" key="11">
    <source>
        <dbReference type="ARBA" id="ARBA00024225"/>
    </source>
</evidence>
<dbReference type="PROSITE" id="PS50939">
    <property type="entry name" value="CYTOCHROME_B561"/>
    <property type="match status" value="1"/>
</dbReference>
<evidence type="ECO:0000256" key="8">
    <source>
        <dbReference type="ARBA" id="ARBA00022989"/>
    </source>
</evidence>
<reference evidence="15" key="1">
    <citation type="submission" date="2013-12" db="EMBL/GenBank/DDBJ databases">
        <authorList>
            <person name="Aslett M."/>
        </authorList>
    </citation>
    <scope>NUCLEOTIDE SEQUENCE [LARGE SCALE GENOMIC DNA]</scope>
    <source>
        <strain evidence="15">Lindley</strain>
    </source>
</reference>
<dbReference type="GO" id="GO:0020037">
    <property type="term" value="F:heme binding"/>
    <property type="evidence" value="ECO:0007669"/>
    <property type="project" value="TreeGrafter"/>
</dbReference>
<comment type="cofactor">
    <cofactor evidence="1">
        <name>heme b</name>
        <dbReference type="ChEBI" id="CHEBI:60344"/>
    </cofactor>
</comment>
<keyword evidence="7" id="KW-0249">Electron transport</keyword>
<proteinExistence type="predicted"/>
<reference evidence="16" key="3">
    <citation type="submission" date="2016-06" db="UniProtKB">
        <authorList>
            <consortium name="WormBaseParasite"/>
        </authorList>
    </citation>
    <scope>IDENTIFICATION</scope>
</reference>
<evidence type="ECO:0000256" key="13">
    <source>
        <dbReference type="SAM" id="SignalP"/>
    </source>
</evidence>
<feature type="transmembrane region" description="Helical" evidence="12">
    <location>
        <begin position="167"/>
        <end position="193"/>
    </location>
</feature>
<keyword evidence="6" id="KW-0479">Metal-binding</keyword>
<dbReference type="EC" id="7.2.1.3" evidence="11"/>
<keyword evidence="13" id="KW-0732">Signal</keyword>
<feature type="transmembrane region" description="Helical" evidence="12">
    <location>
        <begin position="358"/>
        <end position="379"/>
    </location>
</feature>
<feature type="transmembrane region" description="Helical" evidence="12">
    <location>
        <begin position="286"/>
        <end position="311"/>
    </location>
</feature>
<comment type="subcellular location">
    <subcellularLocation>
        <location evidence="2">Membrane</location>
        <topology evidence="2">Multi-pass membrane protein</topology>
    </subcellularLocation>
</comment>
<keyword evidence="3" id="KW-0813">Transport</keyword>
<keyword evidence="9" id="KW-0408">Iron</keyword>
<evidence type="ECO:0000256" key="2">
    <source>
        <dbReference type="ARBA" id="ARBA00004141"/>
    </source>
</evidence>
<keyword evidence="5 12" id="KW-0812">Transmembrane</keyword>
<sequence>MNSRWLIVTPLLLIVVGPPFVFGQNNSSNSTGGAETKNGISSMFLLKCHGTLMTLAWLLFAPTAILFGRFQRDPLKRVLGDHLWFQVHRLLNTLTVICVLVAFVCVLSGIGGVWAGPTIYLSAKENFAWPSLHALFGLITVLFTVFQPVSALFRCHPDSSARVVFNVLHAITGYIGWLSAMIAICIACTHFHLFASPMAASVLIIVFLVLLVVVVALMQFVAIRKSRQEIVVWIDQPQLFTAVSNFAWPSLHALFGLITVLFTVFQPVSALFRCHPDSSARVVFNVLHAITGYIGWISAMIAICIACTHFHLFASPMAASVLIIVFLVLLVVVVALMQFVAIRKSRQEIVEWIDQPQLFTAVSVLCVVIAGAIALLIIFA</sequence>
<evidence type="ECO:0000256" key="9">
    <source>
        <dbReference type="ARBA" id="ARBA00023004"/>
    </source>
</evidence>
<feature type="signal peptide" evidence="13">
    <location>
        <begin position="1"/>
        <end position="23"/>
    </location>
</feature>
<dbReference type="GO" id="GO:0016020">
    <property type="term" value="C:membrane"/>
    <property type="evidence" value="ECO:0007669"/>
    <property type="project" value="UniProtKB-SubCell"/>
</dbReference>
<reference evidence="15" key="2">
    <citation type="submission" date="2014-05" db="EMBL/GenBank/DDBJ databases">
        <title>The genome and life-stage specific transcriptomes of Globodera pallida elucidate key aspects of plant parasitism by a cyst nematode.</title>
        <authorList>
            <person name="Cotton J.A."/>
            <person name="Lilley C.J."/>
            <person name="Jones L.M."/>
            <person name="Kikuchi T."/>
            <person name="Reid A.J."/>
            <person name="Thorpe P."/>
            <person name="Tsai I.J."/>
            <person name="Beasley H."/>
            <person name="Blok V."/>
            <person name="Cock P.J.A."/>
            <person name="Van den Akker S.E."/>
            <person name="Holroyd N."/>
            <person name="Hunt M."/>
            <person name="Mantelin S."/>
            <person name="Naghra H."/>
            <person name="Pain A."/>
            <person name="Palomares-Rius J.E."/>
            <person name="Zarowiecki M."/>
            <person name="Berriman M."/>
            <person name="Jones J.T."/>
            <person name="Urwin P.E."/>
        </authorList>
    </citation>
    <scope>NUCLEOTIDE SEQUENCE [LARGE SCALE GENOMIC DNA]</scope>
    <source>
        <strain evidence="15">Lindley</strain>
    </source>
</reference>